<comment type="catalytic activity">
    <reaction evidence="10">
        <text>tRNA(Trp) + L-tryptophan + ATP = L-tryptophyl-tRNA(Trp) + AMP + diphosphate + H(+)</text>
        <dbReference type="Rhea" id="RHEA:24080"/>
        <dbReference type="Rhea" id="RHEA-COMP:9671"/>
        <dbReference type="Rhea" id="RHEA-COMP:9705"/>
        <dbReference type="ChEBI" id="CHEBI:15378"/>
        <dbReference type="ChEBI" id="CHEBI:30616"/>
        <dbReference type="ChEBI" id="CHEBI:33019"/>
        <dbReference type="ChEBI" id="CHEBI:57912"/>
        <dbReference type="ChEBI" id="CHEBI:78442"/>
        <dbReference type="ChEBI" id="CHEBI:78535"/>
        <dbReference type="ChEBI" id="CHEBI:456215"/>
        <dbReference type="EC" id="6.1.1.2"/>
    </reaction>
</comment>
<name>A0A6J6X8S3_9ZZZZ</name>
<dbReference type="InterPro" id="IPR014729">
    <property type="entry name" value="Rossmann-like_a/b/a_fold"/>
</dbReference>
<evidence type="ECO:0000256" key="4">
    <source>
        <dbReference type="ARBA" id="ARBA00022598"/>
    </source>
</evidence>
<dbReference type="GO" id="GO:0005524">
    <property type="term" value="F:ATP binding"/>
    <property type="evidence" value="ECO:0007669"/>
    <property type="project" value="UniProtKB-KW"/>
</dbReference>
<comment type="similarity">
    <text evidence="2">Belongs to the class-I aminoacyl-tRNA synthetase family.</text>
</comment>
<organism evidence="11">
    <name type="scientific">freshwater metagenome</name>
    <dbReference type="NCBI Taxonomy" id="449393"/>
    <lineage>
        <taxon>unclassified sequences</taxon>
        <taxon>metagenomes</taxon>
        <taxon>ecological metagenomes</taxon>
    </lineage>
</organism>
<dbReference type="Gene3D" id="1.10.240.10">
    <property type="entry name" value="Tyrosyl-Transfer RNA Synthetase"/>
    <property type="match status" value="1"/>
</dbReference>
<comment type="subcellular location">
    <subcellularLocation>
        <location evidence="1">Mitochondrion</location>
    </subcellularLocation>
</comment>
<dbReference type="PROSITE" id="PS00178">
    <property type="entry name" value="AA_TRNA_LIGASE_I"/>
    <property type="match status" value="1"/>
</dbReference>
<dbReference type="InterPro" id="IPR024109">
    <property type="entry name" value="Trp-tRNA-ligase_bac-type"/>
</dbReference>
<dbReference type="EMBL" id="CAFAAB010000143">
    <property type="protein sequence ID" value="CAB4790437.1"/>
    <property type="molecule type" value="Genomic_DNA"/>
</dbReference>
<proteinExistence type="inferred from homology"/>
<keyword evidence="7" id="KW-0648">Protein biosynthesis</keyword>
<keyword evidence="8" id="KW-0030">Aminoacyl-tRNA synthetase</keyword>
<dbReference type="GO" id="GO:0004830">
    <property type="term" value="F:tryptophan-tRNA ligase activity"/>
    <property type="evidence" value="ECO:0007669"/>
    <property type="project" value="UniProtKB-EC"/>
</dbReference>
<gene>
    <name evidence="11" type="ORF">UFOPK2958_01140</name>
</gene>
<keyword evidence="6" id="KW-0067">ATP-binding</keyword>
<evidence type="ECO:0000313" key="11">
    <source>
        <dbReference type="EMBL" id="CAB4790437.1"/>
    </source>
</evidence>
<sequence>MRILSGIQPTGTPHLGNYLGAIRNWVDNQNEDSLYCVVDLHSLTGEIDPAALNTNTRQLFAALLACGIDQDQCTLFIQSQVPWHSQLNWLLECVASYGELKRMTQFKEKAERQGAYRVGLLTYPVLMAADILLYQTTHVPVGDDQRQHLELAREIAERFNHRYGETFVVPEGMVPQFGARVMDLQEPTRKMSKSVSSPQGSIDLFDTESEITKKIKRAVTDTDNEVRYDWAQKPGLSNLLDIFGAITNRTPTDVADGYERYGDLKGDLSEALIATLSPIKSRYEELLRDPAELARLAAVGAAKAEPIAAITYGKAAAAMGLLA</sequence>
<dbReference type="InterPro" id="IPR002306">
    <property type="entry name" value="Trp-tRNA-ligase"/>
</dbReference>
<dbReference type="PRINTS" id="PR01039">
    <property type="entry name" value="TRNASYNTHTRP"/>
</dbReference>
<evidence type="ECO:0000256" key="5">
    <source>
        <dbReference type="ARBA" id="ARBA00022741"/>
    </source>
</evidence>
<dbReference type="EC" id="6.1.1.2" evidence="3"/>
<dbReference type="PANTHER" id="PTHR43766">
    <property type="entry name" value="TRYPTOPHAN--TRNA LIGASE, MITOCHONDRIAL"/>
    <property type="match status" value="1"/>
</dbReference>
<evidence type="ECO:0000256" key="3">
    <source>
        <dbReference type="ARBA" id="ARBA00013161"/>
    </source>
</evidence>
<reference evidence="11" key="1">
    <citation type="submission" date="2020-05" db="EMBL/GenBank/DDBJ databases">
        <authorList>
            <person name="Chiriac C."/>
            <person name="Salcher M."/>
            <person name="Ghai R."/>
            <person name="Kavagutti S V."/>
        </authorList>
    </citation>
    <scope>NUCLEOTIDE SEQUENCE</scope>
</reference>
<dbReference type="InterPro" id="IPR002305">
    <property type="entry name" value="aa-tRNA-synth_Ic"/>
</dbReference>
<dbReference type="FunFam" id="1.10.240.10:FF:000002">
    <property type="entry name" value="Tryptophan--tRNA ligase"/>
    <property type="match status" value="1"/>
</dbReference>
<dbReference type="SUPFAM" id="SSF52374">
    <property type="entry name" value="Nucleotidylyl transferase"/>
    <property type="match status" value="1"/>
</dbReference>
<dbReference type="PANTHER" id="PTHR43766:SF1">
    <property type="entry name" value="TRYPTOPHAN--TRNA LIGASE, MITOCHONDRIAL"/>
    <property type="match status" value="1"/>
</dbReference>
<keyword evidence="5" id="KW-0547">Nucleotide-binding</keyword>
<dbReference type="CDD" id="cd00806">
    <property type="entry name" value="TrpRS_core"/>
    <property type="match status" value="1"/>
</dbReference>
<evidence type="ECO:0000256" key="1">
    <source>
        <dbReference type="ARBA" id="ARBA00004173"/>
    </source>
</evidence>
<evidence type="ECO:0000256" key="7">
    <source>
        <dbReference type="ARBA" id="ARBA00022917"/>
    </source>
</evidence>
<dbReference type="AlphaFoldDB" id="A0A6J6X8S3"/>
<dbReference type="GO" id="GO:0005739">
    <property type="term" value="C:mitochondrion"/>
    <property type="evidence" value="ECO:0007669"/>
    <property type="project" value="UniProtKB-SubCell"/>
</dbReference>
<dbReference type="Pfam" id="PF00579">
    <property type="entry name" value="tRNA-synt_1b"/>
    <property type="match status" value="1"/>
</dbReference>
<evidence type="ECO:0000256" key="10">
    <source>
        <dbReference type="ARBA" id="ARBA00049929"/>
    </source>
</evidence>
<evidence type="ECO:0000256" key="9">
    <source>
        <dbReference type="ARBA" id="ARBA00030268"/>
    </source>
</evidence>
<dbReference type="GO" id="GO:0005829">
    <property type="term" value="C:cytosol"/>
    <property type="evidence" value="ECO:0007669"/>
    <property type="project" value="TreeGrafter"/>
</dbReference>
<dbReference type="HAMAP" id="MF_00140_B">
    <property type="entry name" value="Trp_tRNA_synth_B"/>
    <property type="match status" value="1"/>
</dbReference>
<dbReference type="Gene3D" id="3.40.50.620">
    <property type="entry name" value="HUPs"/>
    <property type="match status" value="1"/>
</dbReference>
<accession>A0A6J6X8S3</accession>
<dbReference type="InterPro" id="IPR001412">
    <property type="entry name" value="aa-tRNA-synth_I_CS"/>
</dbReference>
<evidence type="ECO:0000256" key="6">
    <source>
        <dbReference type="ARBA" id="ARBA00022840"/>
    </source>
</evidence>
<dbReference type="GO" id="GO:0006436">
    <property type="term" value="P:tryptophanyl-tRNA aminoacylation"/>
    <property type="evidence" value="ECO:0007669"/>
    <property type="project" value="InterPro"/>
</dbReference>
<evidence type="ECO:0000256" key="8">
    <source>
        <dbReference type="ARBA" id="ARBA00023146"/>
    </source>
</evidence>
<evidence type="ECO:0000256" key="2">
    <source>
        <dbReference type="ARBA" id="ARBA00005594"/>
    </source>
</evidence>
<dbReference type="NCBIfam" id="TIGR00233">
    <property type="entry name" value="trpS"/>
    <property type="match status" value="1"/>
</dbReference>
<keyword evidence="4" id="KW-0436">Ligase</keyword>
<dbReference type="InterPro" id="IPR050203">
    <property type="entry name" value="Trp-tRNA_synthetase"/>
</dbReference>
<protein>
    <recommendedName>
        <fullName evidence="3">tryptophan--tRNA ligase</fullName>
        <ecNumber evidence="3">6.1.1.2</ecNumber>
    </recommendedName>
    <alternativeName>
        <fullName evidence="9">Tryptophanyl-tRNA synthetase</fullName>
    </alternativeName>
</protein>